<organism evidence="1 2">
    <name type="scientific">Hygrophoropsis aurantiaca</name>
    <dbReference type="NCBI Taxonomy" id="72124"/>
    <lineage>
        <taxon>Eukaryota</taxon>
        <taxon>Fungi</taxon>
        <taxon>Dikarya</taxon>
        <taxon>Basidiomycota</taxon>
        <taxon>Agaricomycotina</taxon>
        <taxon>Agaricomycetes</taxon>
        <taxon>Agaricomycetidae</taxon>
        <taxon>Boletales</taxon>
        <taxon>Coniophorineae</taxon>
        <taxon>Hygrophoropsidaceae</taxon>
        <taxon>Hygrophoropsis</taxon>
    </lineage>
</organism>
<evidence type="ECO:0000313" key="2">
    <source>
        <dbReference type="Proteomes" id="UP000790377"/>
    </source>
</evidence>
<dbReference type="EMBL" id="MU267626">
    <property type="protein sequence ID" value="KAH7913692.1"/>
    <property type="molecule type" value="Genomic_DNA"/>
</dbReference>
<protein>
    <submittedName>
        <fullName evidence="1">Uncharacterized protein</fullName>
    </submittedName>
</protein>
<accession>A0ACB8AKB4</accession>
<proteinExistence type="predicted"/>
<keyword evidence="2" id="KW-1185">Reference proteome</keyword>
<dbReference type="Proteomes" id="UP000790377">
    <property type="component" value="Unassembled WGS sequence"/>
</dbReference>
<name>A0ACB8AKB4_9AGAM</name>
<reference evidence="1" key="1">
    <citation type="journal article" date="2021" name="New Phytol.">
        <title>Evolutionary innovations through gain and loss of genes in the ectomycorrhizal Boletales.</title>
        <authorList>
            <person name="Wu G."/>
            <person name="Miyauchi S."/>
            <person name="Morin E."/>
            <person name="Kuo A."/>
            <person name="Drula E."/>
            <person name="Varga T."/>
            <person name="Kohler A."/>
            <person name="Feng B."/>
            <person name="Cao Y."/>
            <person name="Lipzen A."/>
            <person name="Daum C."/>
            <person name="Hundley H."/>
            <person name="Pangilinan J."/>
            <person name="Johnson J."/>
            <person name="Barry K."/>
            <person name="LaButti K."/>
            <person name="Ng V."/>
            <person name="Ahrendt S."/>
            <person name="Min B."/>
            <person name="Choi I.G."/>
            <person name="Park H."/>
            <person name="Plett J.M."/>
            <person name="Magnuson J."/>
            <person name="Spatafora J.W."/>
            <person name="Nagy L.G."/>
            <person name="Henrissat B."/>
            <person name="Grigoriev I.V."/>
            <person name="Yang Z.L."/>
            <person name="Xu J."/>
            <person name="Martin F.M."/>
        </authorList>
    </citation>
    <scope>NUCLEOTIDE SEQUENCE</scope>
    <source>
        <strain evidence="1">ATCC 28755</strain>
    </source>
</reference>
<evidence type="ECO:0000313" key="1">
    <source>
        <dbReference type="EMBL" id="KAH7913692.1"/>
    </source>
</evidence>
<sequence length="309" mass="35224">MSSEIQTPQELAEWKVLKGNLTWLGYLTLAGITVLLWDALLTIQLEMRYIWRKAPWGVQLAFGLNRYGMGILLAEMLWTSVPRQSLDTPMVRRSAVPCRGATYVVALLTCIVDTMGNVLTVYRVFLLWDRSPRIMKRMLIGAAVTFACTALFASIICVQQFNSLEWDAAANSCVLTTYNSYYTGMWTTQALFEIYAACLIFFNTLNIPRTSDWQIWNMLYNDGIIIIIIIVFAVLRILNVIISSLKNAVYTLIGVSIVSAMISTLNSRLVLRLYQRQEKKFWLSHEISMELEQLSSISPMIRDSIKQSL</sequence>
<gene>
    <name evidence="1" type="ORF">BJ138DRAFT_1145528</name>
</gene>
<comment type="caution">
    <text evidence="1">The sequence shown here is derived from an EMBL/GenBank/DDBJ whole genome shotgun (WGS) entry which is preliminary data.</text>
</comment>